<feature type="region of interest" description="Disordered" evidence="1">
    <location>
        <begin position="67"/>
        <end position="97"/>
    </location>
</feature>
<reference evidence="2 3" key="1">
    <citation type="submission" date="2019-05" db="EMBL/GenBank/DDBJ databases">
        <title>Another draft genome of Portunus trituberculatus and its Hox gene families provides insights of decapod evolution.</title>
        <authorList>
            <person name="Jeong J.-H."/>
            <person name="Song I."/>
            <person name="Kim S."/>
            <person name="Choi T."/>
            <person name="Kim D."/>
            <person name="Ryu S."/>
            <person name="Kim W."/>
        </authorList>
    </citation>
    <scope>NUCLEOTIDE SEQUENCE [LARGE SCALE GENOMIC DNA]</scope>
    <source>
        <tissue evidence="2">Muscle</tissue>
    </source>
</reference>
<gene>
    <name evidence="2" type="ORF">E2C01_001760</name>
</gene>
<evidence type="ECO:0000256" key="1">
    <source>
        <dbReference type="SAM" id="MobiDB-lite"/>
    </source>
</evidence>
<proteinExistence type="predicted"/>
<dbReference type="AlphaFoldDB" id="A0A5B7CL73"/>
<name>A0A5B7CL73_PORTR</name>
<dbReference type="EMBL" id="VSRR010000057">
    <property type="protein sequence ID" value="MPC09156.1"/>
    <property type="molecule type" value="Genomic_DNA"/>
</dbReference>
<organism evidence="2 3">
    <name type="scientific">Portunus trituberculatus</name>
    <name type="common">Swimming crab</name>
    <name type="synonym">Neptunus trituberculatus</name>
    <dbReference type="NCBI Taxonomy" id="210409"/>
    <lineage>
        <taxon>Eukaryota</taxon>
        <taxon>Metazoa</taxon>
        <taxon>Ecdysozoa</taxon>
        <taxon>Arthropoda</taxon>
        <taxon>Crustacea</taxon>
        <taxon>Multicrustacea</taxon>
        <taxon>Malacostraca</taxon>
        <taxon>Eumalacostraca</taxon>
        <taxon>Eucarida</taxon>
        <taxon>Decapoda</taxon>
        <taxon>Pleocyemata</taxon>
        <taxon>Brachyura</taxon>
        <taxon>Eubrachyura</taxon>
        <taxon>Portunoidea</taxon>
        <taxon>Portunidae</taxon>
        <taxon>Portuninae</taxon>
        <taxon>Portunus</taxon>
    </lineage>
</organism>
<evidence type="ECO:0000313" key="2">
    <source>
        <dbReference type="EMBL" id="MPC09156.1"/>
    </source>
</evidence>
<accession>A0A5B7CL73</accession>
<feature type="compositionally biased region" description="Basic residues" evidence="1">
    <location>
        <begin position="79"/>
        <end position="88"/>
    </location>
</feature>
<dbReference type="OrthoDB" id="8922241at2759"/>
<evidence type="ECO:0000313" key="3">
    <source>
        <dbReference type="Proteomes" id="UP000324222"/>
    </source>
</evidence>
<dbReference type="Proteomes" id="UP000324222">
    <property type="component" value="Unassembled WGS sequence"/>
</dbReference>
<feature type="region of interest" description="Disordered" evidence="1">
    <location>
        <begin position="137"/>
        <end position="161"/>
    </location>
</feature>
<comment type="caution">
    <text evidence="2">The sequence shown here is derived from an EMBL/GenBank/DDBJ whole genome shotgun (WGS) entry which is preliminary data.</text>
</comment>
<sequence length="338" mass="38047">MYETMVVAGRQRGCGRGGGAGGGATHRCRGLEFDSYYKTHFGPPTAGEGSIICHLMGRKDFRLSKCKKNLKPMSSPPSKRTRVKRTQRPTRNNSSFCKSVPKPEWCRQLEKDLSVTEKIHQNTENSETDLVVYNQEEARNSDSEPNSDWGQALDRSQENSLVEQDLDIKEECTLPEETVCVSETTTNTPQKQLTVDCEIVQVPSLHGENFGDETEPVKDTFKDSQSQVLEGQNQGTGAHHVIENYFKEMSSASFSESAYEEEISSPAVMDVQEDMKTKLTECLATDWVLQPRLKRLRKKSEIKSSATKSVVLNEDETECHSMLMMMVSDNRGNEKLMQ</sequence>
<keyword evidence="3" id="KW-1185">Reference proteome</keyword>
<protein>
    <submittedName>
        <fullName evidence="2">Uncharacterized protein</fullName>
    </submittedName>
</protein>